<reference evidence="4 5" key="1">
    <citation type="submission" date="2024-03" db="EMBL/GenBank/DDBJ databases">
        <title>Community enrichment and isolation of bacterial strains for fucoidan degradation.</title>
        <authorList>
            <person name="Sichert A."/>
        </authorList>
    </citation>
    <scope>NUCLEOTIDE SEQUENCE [LARGE SCALE GENOMIC DNA]</scope>
    <source>
        <strain evidence="4 5">AS12</strain>
    </source>
</reference>
<dbReference type="InterPro" id="IPR029493">
    <property type="entry name" value="RecD2-like_HHH"/>
</dbReference>
<keyword evidence="1" id="KW-0547">Nucleotide-binding</keyword>
<gene>
    <name evidence="4" type="ORF">WNY77_12035</name>
</gene>
<accession>A0ABU9SW69</accession>
<dbReference type="PANTHER" id="PTHR43788:SF6">
    <property type="entry name" value="DNA HELICASE B"/>
    <property type="match status" value="1"/>
</dbReference>
<dbReference type="CDD" id="cd18809">
    <property type="entry name" value="SF1_C_RecD"/>
    <property type="match status" value="1"/>
</dbReference>
<evidence type="ECO:0000256" key="1">
    <source>
        <dbReference type="ARBA" id="ARBA00022741"/>
    </source>
</evidence>
<dbReference type="SUPFAM" id="SSF52540">
    <property type="entry name" value="P-loop containing nucleoside triphosphate hydrolases"/>
    <property type="match status" value="2"/>
</dbReference>
<dbReference type="Pfam" id="PF13604">
    <property type="entry name" value="AAA_30"/>
    <property type="match status" value="1"/>
</dbReference>
<evidence type="ECO:0000313" key="4">
    <source>
        <dbReference type="EMBL" id="MEM5498129.1"/>
    </source>
</evidence>
<dbReference type="InterPro" id="IPR027785">
    <property type="entry name" value="UvrD-like_helicase_C"/>
</dbReference>
<evidence type="ECO:0000313" key="5">
    <source>
        <dbReference type="Proteomes" id="UP001461163"/>
    </source>
</evidence>
<dbReference type="PANTHER" id="PTHR43788">
    <property type="entry name" value="DNA2/NAM7 HELICASE FAMILY MEMBER"/>
    <property type="match status" value="1"/>
</dbReference>
<dbReference type="InterPro" id="IPR050534">
    <property type="entry name" value="Coronavir_polyprotein_1ab"/>
</dbReference>
<name>A0ABU9SW69_9ALTE</name>
<sequence>MNTDNVDQFRVTSIPFNSRSLVIFSGVPLAKNSYKVSNCKYYVTIKATPESLPVLPSVGQHWSVRGIKVIEDKELDHYVMQQHTYSNPSFVECSLPDTGEQLIRFIAAEKDFKGIGDSKAREVYQILGSDFHSLLSSNKAEAKELLKRVLTEHSINALFEGYAKYSNLHYCNWMSQHKIPGQIQQRLIKFHKTKSIESIKINPYLLIGFGMSFKATDTLAREKFEMDIHNPNRLSAALEFAIKTEVEKGHTYTGEAVIRKKLHKLLGNRKLVDLAFKAGYDKAQYILNAETGSYHPTAQLIMESVVVKRLLTLANKTDLYKDAAHIAYSSAINDLPYDLTDMQIKAVKMVLNNSISCITGGAGTGKTTVLRTALRAINRLGFQIHAVALAGRAAMRLHESIGFETMTIAALLRGSAIEPTLNSLEHLLVIDEASMLDLPTMYRLINHIHPNVRIVFTGDPDQLPPIGCGKVLADIVESRVIANTMLNIVKRQAGTTGIPEYSKQINIGEIPINKSTGNIYFHETSNENIAAVCAQLYQKEPDSSRILGATKAMVANINKLTQTICNPNGNRLEFSMNGDDFFLDNLKLGDTVLFTRNICDKCVQNGTLGKLVSIEATEESFGQVELDSGDTIELSHALLDCVELGYCITLHKAQGSQFPRIIISLQKGRIVDRAWLYTAITRAENEVHIVGSQDVFESIVVGRSHSHNRNSYLGKLLINNFGRHKITSATEEAQMQVPSCQMM</sequence>
<comment type="caution">
    <text evidence="4">The sequence shown here is derived from an EMBL/GenBank/DDBJ whole genome shotgun (WGS) entry which is preliminary data.</text>
</comment>
<evidence type="ECO:0000256" key="2">
    <source>
        <dbReference type="ARBA" id="ARBA00022840"/>
    </source>
</evidence>
<evidence type="ECO:0000259" key="3">
    <source>
        <dbReference type="SMART" id="SM00382"/>
    </source>
</evidence>
<dbReference type="Pfam" id="PF13538">
    <property type="entry name" value="UvrD_C_2"/>
    <property type="match status" value="1"/>
</dbReference>
<feature type="domain" description="AAA+ ATPase" evidence="3">
    <location>
        <begin position="352"/>
        <end position="486"/>
    </location>
</feature>
<dbReference type="Gene3D" id="3.40.50.300">
    <property type="entry name" value="P-loop containing nucleotide triphosphate hydrolases"/>
    <property type="match status" value="2"/>
</dbReference>
<dbReference type="CDD" id="cd17933">
    <property type="entry name" value="DEXSc_RecD-like"/>
    <property type="match status" value="1"/>
</dbReference>
<dbReference type="Pfam" id="PF14490">
    <property type="entry name" value="HHH_RecD2"/>
    <property type="match status" value="1"/>
</dbReference>
<dbReference type="EMBL" id="JBBMQS010000006">
    <property type="protein sequence ID" value="MEM5498129.1"/>
    <property type="molecule type" value="Genomic_DNA"/>
</dbReference>
<keyword evidence="2" id="KW-0067">ATP-binding</keyword>
<dbReference type="SMART" id="SM00382">
    <property type="entry name" value="AAA"/>
    <property type="match status" value="1"/>
</dbReference>
<organism evidence="4 5">
    <name type="scientific">Paraglaciecola mesophila</name>
    <dbReference type="NCBI Taxonomy" id="197222"/>
    <lineage>
        <taxon>Bacteria</taxon>
        <taxon>Pseudomonadati</taxon>
        <taxon>Pseudomonadota</taxon>
        <taxon>Gammaproteobacteria</taxon>
        <taxon>Alteromonadales</taxon>
        <taxon>Alteromonadaceae</taxon>
        <taxon>Paraglaciecola</taxon>
    </lineage>
</organism>
<protein>
    <submittedName>
        <fullName evidence="4">AAA family ATPase</fullName>
    </submittedName>
</protein>
<dbReference type="RefSeq" id="WP_342881828.1">
    <property type="nucleotide sequence ID" value="NZ_JBBMQS010000006.1"/>
</dbReference>
<dbReference type="Gene3D" id="1.10.10.2220">
    <property type="match status" value="1"/>
</dbReference>
<keyword evidence="5" id="KW-1185">Reference proteome</keyword>
<dbReference type="InterPro" id="IPR027417">
    <property type="entry name" value="P-loop_NTPase"/>
</dbReference>
<dbReference type="InterPro" id="IPR003593">
    <property type="entry name" value="AAA+_ATPase"/>
</dbReference>
<proteinExistence type="predicted"/>
<dbReference type="Gene3D" id="2.30.30.940">
    <property type="match status" value="1"/>
</dbReference>
<dbReference type="Proteomes" id="UP001461163">
    <property type="component" value="Unassembled WGS sequence"/>
</dbReference>